<sequence>MPHEDGPLYRDVVCIVSIGASRVIQFTPKQTGEGTTSLMAFDVFLPHRSLFVFTGEAYCSYLHAIKSGDRFDEKSASSINVENFPPGRDVVERQGYRISLTFRQVLNARRAPSFLTKPRT</sequence>
<evidence type="ECO:0000256" key="4">
    <source>
        <dbReference type="ARBA" id="ARBA00023002"/>
    </source>
</evidence>
<dbReference type="SUPFAM" id="SSF51197">
    <property type="entry name" value="Clavaminate synthase-like"/>
    <property type="match status" value="1"/>
</dbReference>
<dbReference type="AlphaFoldDB" id="A0A1Y5IGM1"/>
<gene>
    <name evidence="6" type="ORF">BE221DRAFT_68035</name>
</gene>
<evidence type="ECO:0000256" key="2">
    <source>
        <dbReference type="ARBA" id="ARBA00022723"/>
    </source>
</evidence>
<evidence type="ECO:0000256" key="5">
    <source>
        <dbReference type="ARBA" id="ARBA00023004"/>
    </source>
</evidence>
<keyword evidence="5" id="KW-0408">Iron</keyword>
<keyword evidence="2" id="KW-0479">Metal-binding</keyword>
<keyword evidence="4" id="KW-0560">Oxidoreductase</keyword>
<dbReference type="PANTHER" id="PTHR46030:SF1">
    <property type="entry name" value="ALPHA-KETOGLUTARATE-DEPENDENT DIOXYGENASE ALKB HOMOLOG 6"/>
    <property type="match status" value="1"/>
</dbReference>
<dbReference type="eggNOG" id="KOG3200">
    <property type="taxonomic scope" value="Eukaryota"/>
</dbReference>
<dbReference type="GO" id="GO:0046872">
    <property type="term" value="F:metal ion binding"/>
    <property type="evidence" value="ECO:0007669"/>
    <property type="project" value="UniProtKB-KW"/>
</dbReference>
<evidence type="ECO:0000313" key="6">
    <source>
        <dbReference type="EMBL" id="OUS48681.1"/>
    </source>
</evidence>
<accession>A0A1Y5IGM1</accession>
<name>A0A1Y5IGM1_OSTTA</name>
<reference evidence="6" key="1">
    <citation type="submission" date="2017-04" db="EMBL/GenBank/DDBJ databases">
        <title>Population genomics of picophytoplankton unveils novel chromosome hypervariability.</title>
        <authorList>
            <consortium name="DOE Joint Genome Institute"/>
            <person name="Blanc-Mathieu R."/>
            <person name="Krasovec M."/>
            <person name="Hebrard M."/>
            <person name="Yau S."/>
            <person name="Desgranges E."/>
            <person name="Martin J."/>
            <person name="Schackwitz W."/>
            <person name="Kuo A."/>
            <person name="Salin G."/>
            <person name="Donnadieu C."/>
            <person name="Desdevises Y."/>
            <person name="Sanchez-Ferandin S."/>
            <person name="Moreau H."/>
            <person name="Rivals E."/>
            <person name="Grigoriev I.V."/>
            <person name="Grimsley N."/>
            <person name="Eyre-Walker A."/>
            <person name="Piganeau G."/>
        </authorList>
    </citation>
    <scope>NUCLEOTIDE SEQUENCE [LARGE SCALE GENOMIC DNA]</scope>
    <source>
        <strain evidence="6">RCC 1115</strain>
    </source>
</reference>
<evidence type="ECO:0000256" key="3">
    <source>
        <dbReference type="ARBA" id="ARBA00022964"/>
    </source>
</evidence>
<dbReference type="Proteomes" id="UP000195557">
    <property type="component" value="Unassembled WGS sequence"/>
</dbReference>
<dbReference type="InterPro" id="IPR032862">
    <property type="entry name" value="ALKBH6"/>
</dbReference>
<dbReference type="EMBL" id="KZ155773">
    <property type="protein sequence ID" value="OUS48681.1"/>
    <property type="molecule type" value="Genomic_DNA"/>
</dbReference>
<dbReference type="GO" id="GO:0005634">
    <property type="term" value="C:nucleus"/>
    <property type="evidence" value="ECO:0007669"/>
    <property type="project" value="TreeGrafter"/>
</dbReference>
<protein>
    <submittedName>
        <fullName evidence="6">Uncharacterized protein</fullName>
    </submittedName>
</protein>
<dbReference type="Gene3D" id="2.60.120.590">
    <property type="entry name" value="Alpha-ketoglutarate-dependent dioxygenase AlkB-like"/>
    <property type="match status" value="1"/>
</dbReference>
<dbReference type="InterPro" id="IPR037151">
    <property type="entry name" value="AlkB-like_sf"/>
</dbReference>
<dbReference type="PANTHER" id="PTHR46030">
    <property type="entry name" value="ALPHA-KETOGLUTARATE-DEPENDENT DIOXYGENASE ALKB HOMOLOG 6"/>
    <property type="match status" value="1"/>
</dbReference>
<keyword evidence="3" id="KW-0223">Dioxygenase</keyword>
<dbReference type="GO" id="GO:0051213">
    <property type="term" value="F:dioxygenase activity"/>
    <property type="evidence" value="ECO:0007669"/>
    <property type="project" value="UniProtKB-KW"/>
</dbReference>
<comment type="similarity">
    <text evidence="1">Belongs to the alkB family.</text>
</comment>
<proteinExistence type="inferred from homology"/>
<evidence type="ECO:0000256" key="1">
    <source>
        <dbReference type="ARBA" id="ARBA00007879"/>
    </source>
</evidence>
<organism evidence="6">
    <name type="scientific">Ostreococcus tauri</name>
    <name type="common">Marine green alga</name>
    <dbReference type="NCBI Taxonomy" id="70448"/>
    <lineage>
        <taxon>Eukaryota</taxon>
        <taxon>Viridiplantae</taxon>
        <taxon>Chlorophyta</taxon>
        <taxon>Mamiellophyceae</taxon>
        <taxon>Mamiellales</taxon>
        <taxon>Bathycoccaceae</taxon>
        <taxon>Ostreococcus</taxon>
    </lineage>
</organism>